<dbReference type="AlphaFoldDB" id="B7GG36"/>
<sequence length="230" mass="26347">MRSRKRRLYHMTLSLLRREAREALKGKWGSAVLLMLVYAFVTIVFPMVVEVVLSGGWDVWIEQENVPTSVSIVSLLLSLALIPFSVVVYWVFLDVYRHEPVRISPMFTVYQNGKLSLKLIGTSISFGIFVFLWSLLLIIPGIIKSLSYSQTFFLLKDHPEYGALQAISESKKRMKGYKGKLFLLYLSFIGWGLLSILTFGIGLLWLVPYVYTSLAAFYDQFIRTQEAPVE</sequence>
<dbReference type="PANTHER" id="PTHR40076">
    <property type="entry name" value="MEMBRANE PROTEIN-RELATED"/>
    <property type="match status" value="1"/>
</dbReference>
<gene>
    <name evidence="2" type="ordered locus">Aflv_1654</name>
</gene>
<keyword evidence="1" id="KW-0812">Transmembrane</keyword>
<dbReference type="PANTHER" id="PTHR40076:SF1">
    <property type="entry name" value="MEMBRANE PROTEIN"/>
    <property type="match status" value="1"/>
</dbReference>
<dbReference type="EMBL" id="CP000922">
    <property type="protein sequence ID" value="ACJ34017.1"/>
    <property type="molecule type" value="Genomic_DNA"/>
</dbReference>
<dbReference type="Pfam" id="PF06161">
    <property type="entry name" value="DUF975"/>
    <property type="match status" value="1"/>
</dbReference>
<dbReference type="Proteomes" id="UP000000742">
    <property type="component" value="Chromosome"/>
</dbReference>
<feature type="transmembrane region" description="Helical" evidence="1">
    <location>
        <begin position="28"/>
        <end position="49"/>
    </location>
</feature>
<dbReference type="KEGG" id="afl:Aflv_1654"/>
<feature type="transmembrane region" description="Helical" evidence="1">
    <location>
        <begin position="69"/>
        <end position="96"/>
    </location>
</feature>
<dbReference type="InterPro" id="IPR010380">
    <property type="entry name" value="DUF975"/>
</dbReference>
<proteinExistence type="predicted"/>
<organism evidence="2 3">
    <name type="scientific">Anoxybacillus flavithermus (strain DSM 21510 / WK1)</name>
    <dbReference type="NCBI Taxonomy" id="491915"/>
    <lineage>
        <taxon>Bacteria</taxon>
        <taxon>Bacillati</taxon>
        <taxon>Bacillota</taxon>
        <taxon>Bacilli</taxon>
        <taxon>Bacillales</taxon>
        <taxon>Anoxybacillaceae</taxon>
        <taxon>Anoxybacillus</taxon>
    </lineage>
</organism>
<dbReference type="eggNOG" id="COG5523">
    <property type="taxonomic scope" value="Bacteria"/>
</dbReference>
<dbReference type="HOGENOM" id="CLU_045673_3_1_9"/>
<protein>
    <submittedName>
        <fullName evidence="2">Predicted integral membrane protein</fullName>
    </submittedName>
</protein>
<accession>B7GG36</accession>
<evidence type="ECO:0000256" key="1">
    <source>
        <dbReference type="SAM" id="Phobius"/>
    </source>
</evidence>
<dbReference type="STRING" id="491915.Aflv_1654"/>
<name>B7GG36_ANOFW</name>
<evidence type="ECO:0000313" key="2">
    <source>
        <dbReference type="EMBL" id="ACJ34017.1"/>
    </source>
</evidence>
<feature type="transmembrane region" description="Helical" evidence="1">
    <location>
        <begin position="117"/>
        <end position="143"/>
    </location>
</feature>
<feature type="transmembrane region" description="Helical" evidence="1">
    <location>
        <begin position="182"/>
        <end position="207"/>
    </location>
</feature>
<evidence type="ECO:0000313" key="3">
    <source>
        <dbReference type="Proteomes" id="UP000000742"/>
    </source>
</evidence>
<reference evidence="2 3" key="1">
    <citation type="journal article" date="2008" name="Genome Biol.">
        <title>Encapsulated in silica: genome, proteome and physiology of the thermophilic bacterium Anoxybacillus flavithermus WK1.</title>
        <authorList>
            <person name="Saw J.H."/>
            <person name="Mountain B.W."/>
            <person name="Feng L."/>
            <person name="Omelchenko M.V."/>
            <person name="Hou S."/>
            <person name="Saito J.A."/>
            <person name="Stott M.B."/>
            <person name="Li D."/>
            <person name="Zhao G."/>
            <person name="Wu J."/>
            <person name="Galperin M.Y."/>
            <person name="Koonin E.V."/>
            <person name="Makarova K.S."/>
            <person name="Wolf Y.I."/>
            <person name="Rigden D.J."/>
            <person name="Dunfield P.F."/>
            <person name="Wang L."/>
            <person name="Alam M."/>
        </authorList>
    </citation>
    <scope>NUCLEOTIDE SEQUENCE [LARGE SCALE GENOMIC DNA]</scope>
    <source>
        <strain evidence="3">DSM 21510 / WK1</strain>
    </source>
</reference>
<keyword evidence="1" id="KW-0472">Membrane</keyword>
<keyword evidence="1" id="KW-1133">Transmembrane helix</keyword>